<dbReference type="Proteomes" id="UP001157134">
    <property type="component" value="Unassembled WGS sequence"/>
</dbReference>
<dbReference type="InterPro" id="IPR014319">
    <property type="entry name" value="Phageshock_PspA"/>
</dbReference>
<evidence type="ECO:0000256" key="2">
    <source>
        <dbReference type="SAM" id="Coils"/>
    </source>
</evidence>
<evidence type="ECO:0000313" key="4">
    <source>
        <dbReference type="Proteomes" id="UP001157134"/>
    </source>
</evidence>
<evidence type="ECO:0000313" key="3">
    <source>
        <dbReference type="EMBL" id="GLX85950.1"/>
    </source>
</evidence>
<comment type="similarity">
    <text evidence="1">Belongs to the PspA/Vipp/IM30 family.</text>
</comment>
<comment type="caution">
    <text evidence="3">The sequence shown here is derived from an EMBL/GenBank/DDBJ whole genome shotgun (WGS) entry which is preliminary data.</text>
</comment>
<reference evidence="3 4" key="1">
    <citation type="submission" date="2023-03" db="EMBL/GenBank/DDBJ databases">
        <title>Thalassotalea loyana LMG 22536T draft genome sequence.</title>
        <authorList>
            <person name="Sawabe T."/>
        </authorList>
    </citation>
    <scope>NUCLEOTIDE SEQUENCE [LARGE SCALE GENOMIC DNA]</scope>
    <source>
        <strain evidence="3 4">LMG 22536</strain>
    </source>
</reference>
<keyword evidence="2" id="KW-0175">Coiled coil</keyword>
<name>A0ABQ6HCV0_9GAMM</name>
<sequence>MFTRFADIINANINSLLDKAENPEKMLKLIIQEMEETLVDVRASAAKNIAEKKSLARELAHAKRQVENWQQKAQLAVEKERDDLAKQALVEKQKVSQTLETLENQMQVVDEVLVDIQSDAARLQEKLNEAKRKQESFLVRQQSAQVRLKAREKATVHNIDEALQKFDRYQQKIDDIEAQVEAYDLTKSNDLASQIQALENQEQIDNELEELKAKVANG</sequence>
<dbReference type="NCBIfam" id="TIGR02977">
    <property type="entry name" value="phageshock_pspA"/>
    <property type="match status" value="1"/>
</dbReference>
<protein>
    <submittedName>
        <fullName evidence="3">Phage shock protein PspA</fullName>
    </submittedName>
</protein>
<dbReference type="PANTHER" id="PTHR31088:SF6">
    <property type="entry name" value="PHAGE SHOCK PROTEIN A"/>
    <property type="match status" value="1"/>
</dbReference>
<keyword evidence="4" id="KW-1185">Reference proteome</keyword>
<dbReference type="EMBL" id="BSSV01000004">
    <property type="protein sequence ID" value="GLX85950.1"/>
    <property type="molecule type" value="Genomic_DNA"/>
</dbReference>
<proteinExistence type="inferred from homology"/>
<accession>A0ABQ6HCV0</accession>
<gene>
    <name evidence="3" type="primary">pspA_2</name>
    <name evidence="3" type="ORF">tloyanaT_22020</name>
</gene>
<evidence type="ECO:0000256" key="1">
    <source>
        <dbReference type="ARBA" id="ARBA00043985"/>
    </source>
</evidence>
<feature type="coiled-coil region" evidence="2">
    <location>
        <begin position="52"/>
        <end position="214"/>
    </location>
</feature>
<organism evidence="3 4">
    <name type="scientific">Thalassotalea loyana</name>
    <dbReference type="NCBI Taxonomy" id="280483"/>
    <lineage>
        <taxon>Bacteria</taxon>
        <taxon>Pseudomonadati</taxon>
        <taxon>Pseudomonadota</taxon>
        <taxon>Gammaproteobacteria</taxon>
        <taxon>Alteromonadales</taxon>
        <taxon>Colwelliaceae</taxon>
        <taxon>Thalassotalea</taxon>
    </lineage>
</organism>
<dbReference type="InterPro" id="IPR007157">
    <property type="entry name" value="PspA_VIPP1"/>
</dbReference>
<dbReference type="PANTHER" id="PTHR31088">
    <property type="entry name" value="MEMBRANE-ASSOCIATED PROTEIN VIPP1, CHLOROPLASTIC"/>
    <property type="match status" value="1"/>
</dbReference>
<dbReference type="Pfam" id="PF04012">
    <property type="entry name" value="PspA_IM30"/>
    <property type="match status" value="1"/>
</dbReference>
<dbReference type="RefSeq" id="WP_322790566.1">
    <property type="nucleotide sequence ID" value="NZ_BSSV01000004.1"/>
</dbReference>